<name>A0A423P9I9_PSEFL</name>
<dbReference type="AlphaFoldDB" id="A0A423P9I9"/>
<organism evidence="2 3">
    <name type="scientific">Pseudomonas fluorescens</name>
    <dbReference type="NCBI Taxonomy" id="294"/>
    <lineage>
        <taxon>Bacteria</taxon>
        <taxon>Pseudomonadati</taxon>
        <taxon>Pseudomonadota</taxon>
        <taxon>Gammaproteobacteria</taxon>
        <taxon>Pseudomonadales</taxon>
        <taxon>Pseudomonadaceae</taxon>
        <taxon>Pseudomonas</taxon>
    </lineage>
</organism>
<reference evidence="2 3" key="1">
    <citation type="submission" date="2016-10" db="EMBL/GenBank/DDBJ databases">
        <title>Comparative genome analysis of multiple Pseudomonas spp. focuses on biocontrol and plant growth promoting traits.</title>
        <authorList>
            <person name="Tao X.-Y."/>
            <person name="Taylor C.G."/>
        </authorList>
    </citation>
    <scope>NUCLEOTIDE SEQUENCE [LARGE SCALE GENOMIC DNA]</scope>
    <source>
        <strain evidence="2 3">36G2</strain>
    </source>
</reference>
<dbReference type="Pfam" id="PF13643">
    <property type="entry name" value="DUF4145"/>
    <property type="match status" value="1"/>
</dbReference>
<dbReference type="InterPro" id="IPR025285">
    <property type="entry name" value="DUF4145"/>
</dbReference>
<evidence type="ECO:0000313" key="2">
    <source>
        <dbReference type="EMBL" id="ROO12125.1"/>
    </source>
</evidence>
<dbReference type="EMBL" id="MOBZ01000004">
    <property type="protein sequence ID" value="ROO12125.1"/>
    <property type="molecule type" value="Genomic_DNA"/>
</dbReference>
<dbReference type="Proteomes" id="UP000283619">
    <property type="component" value="Unassembled WGS sequence"/>
</dbReference>
<evidence type="ECO:0000259" key="1">
    <source>
        <dbReference type="Pfam" id="PF13643"/>
    </source>
</evidence>
<sequence length="238" mass="27385">MEDGMATKINWECPYCGSKAVVREGQDLQKYRFEFDMDNRHGYQALNSLVVVCPNADCREYTLNVSICDHRQTGPSQWSDMPPKQKWRLCPQSTAKVFPNYIPDLIRADYEEACLIVDLSPKASATLARRCLQAMIRDFWNAAGKNLFEEIDKIKDQVDPETWDAMDSLRKLGNIGAHMEKDISLIVEVDQDEAVLLISLIETLFSEWYIHRYERLQRMAKIKAVAAQKEAERKGSDT</sequence>
<comment type="caution">
    <text evidence="2">The sequence shown here is derived from an EMBL/GenBank/DDBJ whole genome shotgun (WGS) entry which is preliminary data.</text>
</comment>
<feature type="domain" description="DUF4145" evidence="1">
    <location>
        <begin position="112"/>
        <end position="182"/>
    </location>
</feature>
<evidence type="ECO:0000313" key="3">
    <source>
        <dbReference type="Proteomes" id="UP000283619"/>
    </source>
</evidence>
<protein>
    <recommendedName>
        <fullName evidence="1">DUF4145 domain-containing protein</fullName>
    </recommendedName>
</protein>
<gene>
    <name evidence="2" type="ORF">BK673_06160</name>
</gene>
<proteinExistence type="predicted"/>
<accession>A0A423P9I9</accession>